<dbReference type="Gene3D" id="3.90.550.10">
    <property type="entry name" value="Spore Coat Polysaccharide Biosynthesis Protein SpsA, Chain A"/>
    <property type="match status" value="1"/>
</dbReference>
<dbReference type="InterPro" id="IPR050834">
    <property type="entry name" value="Glycosyltransf_2"/>
</dbReference>
<accession>A0AAJ6B7A9</accession>
<feature type="domain" description="Glycosyltransferase 2-like" evidence="1">
    <location>
        <begin position="1"/>
        <end position="123"/>
    </location>
</feature>
<dbReference type="SUPFAM" id="SSF53448">
    <property type="entry name" value="Nucleotide-diphospho-sugar transferases"/>
    <property type="match status" value="1"/>
</dbReference>
<proteinExistence type="predicted"/>
<dbReference type="AlphaFoldDB" id="A0AAJ6B7A9"/>
<dbReference type="PANTHER" id="PTHR43685">
    <property type="entry name" value="GLYCOSYLTRANSFERASE"/>
    <property type="match status" value="1"/>
</dbReference>
<dbReference type="InterPro" id="IPR029044">
    <property type="entry name" value="Nucleotide-diphossugar_trans"/>
</dbReference>
<gene>
    <name evidence="2" type="ORF">P0Y49_00825</name>
</gene>
<dbReference type="Pfam" id="PF00535">
    <property type="entry name" value="Glycos_transf_2"/>
    <property type="match status" value="1"/>
</dbReference>
<dbReference type="CDD" id="cd00761">
    <property type="entry name" value="Glyco_tranf_GTA_type"/>
    <property type="match status" value="1"/>
</dbReference>
<sequence>MPVYNAASYIKDSIQSLLVQTYTKWELIVVNDGSTDGTDLILSAFIDERIKVFHQKNKGQSAAANQAFNLSQGDYIKFFDADDLLSPKFLASQVNRITKNPDCIVSAQWGRFYDDNINTFKLNPEPVWMDMPPDEWLVTAWMNAQPMMQCALWLIPRNTLRLSGLWDEKLSLINDFEFFTRVLLNSKKVLFEPEATLYYRSGLTGSISGAKTRAAYESAFYAIKGACDRLLNYRNDTKAQLACSNIWQNFIYEIYPKHTDLITSAKTNIGQLIKPTLSYPCGGCTKIAKQLIGWKATKRLKNKIENSHHR</sequence>
<name>A0AAJ6B7A9_9SPHI</name>
<evidence type="ECO:0000313" key="3">
    <source>
        <dbReference type="Proteomes" id="UP001214530"/>
    </source>
</evidence>
<dbReference type="InterPro" id="IPR001173">
    <property type="entry name" value="Glyco_trans_2-like"/>
</dbReference>
<evidence type="ECO:0000259" key="1">
    <source>
        <dbReference type="Pfam" id="PF00535"/>
    </source>
</evidence>
<dbReference type="PANTHER" id="PTHR43685:SF2">
    <property type="entry name" value="GLYCOSYLTRANSFERASE 2-LIKE DOMAIN-CONTAINING PROTEIN"/>
    <property type="match status" value="1"/>
</dbReference>
<evidence type="ECO:0000313" key="2">
    <source>
        <dbReference type="EMBL" id="WEK19699.1"/>
    </source>
</evidence>
<dbReference type="EMBL" id="CP119313">
    <property type="protein sequence ID" value="WEK19699.1"/>
    <property type="molecule type" value="Genomic_DNA"/>
</dbReference>
<reference evidence="2" key="1">
    <citation type="submission" date="2023-03" db="EMBL/GenBank/DDBJ databases">
        <title>Andean soil-derived lignocellulolytic bacterial consortium as a source of novel taxa and putative plastic-active enzymes.</title>
        <authorList>
            <person name="Diaz-Garcia L."/>
            <person name="Chuvochina M."/>
            <person name="Feuerriegel G."/>
            <person name="Bunk B."/>
            <person name="Sproer C."/>
            <person name="Streit W.R."/>
            <person name="Rodriguez L.M."/>
            <person name="Overmann J."/>
            <person name="Jimenez D.J."/>
        </authorList>
    </citation>
    <scope>NUCLEOTIDE SEQUENCE</scope>
    <source>
        <strain evidence="2">MAG 3858</strain>
    </source>
</reference>
<protein>
    <submittedName>
        <fullName evidence="2">Glycosyltransferase family A protein</fullName>
    </submittedName>
</protein>
<dbReference type="Proteomes" id="UP001214530">
    <property type="component" value="Chromosome"/>
</dbReference>
<organism evidence="2 3">
    <name type="scientific">Candidatus Pedobacter colombiensis</name>
    <dbReference type="NCBI Taxonomy" id="3121371"/>
    <lineage>
        <taxon>Bacteria</taxon>
        <taxon>Pseudomonadati</taxon>
        <taxon>Bacteroidota</taxon>
        <taxon>Sphingobacteriia</taxon>
        <taxon>Sphingobacteriales</taxon>
        <taxon>Sphingobacteriaceae</taxon>
        <taxon>Pedobacter</taxon>
    </lineage>
</organism>